<evidence type="ECO:0000256" key="3">
    <source>
        <dbReference type="ARBA" id="ARBA00022538"/>
    </source>
</evidence>
<dbReference type="InterPro" id="IPR038770">
    <property type="entry name" value="Na+/solute_symporter_sf"/>
</dbReference>
<evidence type="ECO:0000313" key="15">
    <source>
        <dbReference type="Proteomes" id="UP001652660"/>
    </source>
</evidence>
<feature type="compositionally biased region" description="Polar residues" evidence="10">
    <location>
        <begin position="28"/>
        <end position="40"/>
    </location>
</feature>
<dbReference type="GO" id="GO:0015297">
    <property type="term" value="F:antiporter activity"/>
    <property type="evidence" value="ECO:0007669"/>
    <property type="project" value="InterPro"/>
</dbReference>
<evidence type="ECO:0000256" key="9">
    <source>
        <dbReference type="ARBA" id="ARBA00038341"/>
    </source>
</evidence>
<feature type="domain" description="Cation/H(+) antiporter C-terminal" evidence="14">
    <location>
        <begin position="719"/>
        <end position="884"/>
    </location>
</feature>
<dbReference type="Pfam" id="PF23259">
    <property type="entry name" value="CHX17_C"/>
    <property type="match status" value="1"/>
</dbReference>
<dbReference type="GO" id="GO:0006813">
    <property type="term" value="P:potassium ion transport"/>
    <property type="evidence" value="ECO:0007669"/>
    <property type="project" value="UniProtKB-KW"/>
</dbReference>
<dbReference type="Gene3D" id="1.20.1530.20">
    <property type="match status" value="1"/>
</dbReference>
<evidence type="ECO:0000256" key="10">
    <source>
        <dbReference type="SAM" id="MobiDB-lite"/>
    </source>
</evidence>
<dbReference type="GO" id="GO:0016020">
    <property type="term" value="C:membrane"/>
    <property type="evidence" value="ECO:0007669"/>
    <property type="project" value="UniProtKB-SubCell"/>
</dbReference>
<evidence type="ECO:0000256" key="8">
    <source>
        <dbReference type="ARBA" id="ARBA00023136"/>
    </source>
</evidence>
<reference evidence="15" key="1">
    <citation type="journal article" date="2025" name="Foods">
        <title>Unveiling the Microbial Signatures of Arabica Coffee Cherries: Insights into Ripeness Specific Diversity, Functional Traits, and Implications for Quality and Safety.</title>
        <authorList>
            <consortium name="RefSeq"/>
            <person name="Tenea G.N."/>
            <person name="Cifuentes V."/>
            <person name="Reyes P."/>
            <person name="Cevallos-Vallejos M."/>
        </authorList>
    </citation>
    <scope>NUCLEOTIDE SEQUENCE [LARGE SCALE GENOMIC DNA]</scope>
</reference>
<evidence type="ECO:0000256" key="4">
    <source>
        <dbReference type="ARBA" id="ARBA00022692"/>
    </source>
</evidence>
<feature type="transmembrane region" description="Helical" evidence="11">
    <location>
        <begin position="356"/>
        <end position="389"/>
    </location>
</feature>
<accession>A0A6P6U889</accession>
<dbReference type="Pfam" id="PF00999">
    <property type="entry name" value="Na_H_Exchanger"/>
    <property type="match status" value="1"/>
</dbReference>
<keyword evidence="15" id="KW-1185">Reference proteome</keyword>
<feature type="transmembrane region" description="Helical" evidence="11">
    <location>
        <begin position="501"/>
        <end position="521"/>
    </location>
</feature>
<gene>
    <name evidence="16" type="primary">LOC113708371</name>
</gene>
<comment type="subcellular location">
    <subcellularLocation>
        <location evidence="1">Membrane</location>
        <topology evidence="1">Multi-pass membrane protein</topology>
    </subcellularLocation>
</comment>
<evidence type="ECO:0000313" key="16">
    <source>
        <dbReference type="RefSeq" id="XP_027086634.2"/>
    </source>
</evidence>
<feature type="domain" description="Cation/H+ exchanger transmembrane" evidence="12">
    <location>
        <begin position="137"/>
        <end position="518"/>
    </location>
</feature>
<dbReference type="GO" id="GO:0006885">
    <property type="term" value="P:regulation of pH"/>
    <property type="evidence" value="ECO:0007669"/>
    <property type="project" value="TreeGrafter"/>
</dbReference>
<feature type="region of interest" description="Disordered" evidence="10">
    <location>
        <begin position="28"/>
        <end position="62"/>
    </location>
</feature>
<keyword evidence="3" id="KW-0633">Potassium transport</keyword>
<evidence type="ECO:0000256" key="7">
    <source>
        <dbReference type="ARBA" id="ARBA00023065"/>
    </source>
</evidence>
<evidence type="ECO:0000259" key="13">
    <source>
        <dbReference type="Pfam" id="PF23256"/>
    </source>
</evidence>
<dbReference type="GeneID" id="113708371"/>
<feature type="transmembrane region" description="Helical" evidence="11">
    <location>
        <begin position="222"/>
        <end position="244"/>
    </location>
</feature>
<proteinExistence type="inferred from homology"/>
<feature type="transmembrane region" description="Helical" evidence="11">
    <location>
        <begin position="256"/>
        <end position="276"/>
    </location>
</feature>
<feature type="domain" description="Cation/H(+) antiporter central" evidence="13">
    <location>
        <begin position="575"/>
        <end position="704"/>
    </location>
</feature>
<dbReference type="Pfam" id="PF23256">
    <property type="entry name" value="CHX17_2nd"/>
    <property type="match status" value="1"/>
</dbReference>
<keyword evidence="6 11" id="KW-1133">Transmembrane helix</keyword>
<dbReference type="PANTHER" id="PTHR32468">
    <property type="entry name" value="CATION/H + ANTIPORTER"/>
    <property type="match status" value="1"/>
</dbReference>
<dbReference type="PANTHER" id="PTHR32468:SF143">
    <property type="entry name" value="CATION_H(+) ANTIPORTER 15-LIKE"/>
    <property type="match status" value="1"/>
</dbReference>
<dbReference type="GO" id="GO:0012505">
    <property type="term" value="C:endomembrane system"/>
    <property type="evidence" value="ECO:0007669"/>
    <property type="project" value="TreeGrafter"/>
</dbReference>
<name>A0A6P6U889_COFAR</name>
<evidence type="ECO:0000259" key="14">
    <source>
        <dbReference type="Pfam" id="PF23259"/>
    </source>
</evidence>
<dbReference type="RefSeq" id="XP_027086634.2">
    <property type="nucleotide sequence ID" value="XM_027230833.2"/>
</dbReference>
<evidence type="ECO:0000256" key="5">
    <source>
        <dbReference type="ARBA" id="ARBA00022958"/>
    </source>
</evidence>
<dbReference type="InterPro" id="IPR006153">
    <property type="entry name" value="Cation/H_exchanger_TM"/>
</dbReference>
<keyword evidence="5" id="KW-0630">Potassium</keyword>
<dbReference type="GO" id="GO:1902600">
    <property type="term" value="P:proton transmembrane transport"/>
    <property type="evidence" value="ECO:0007669"/>
    <property type="project" value="InterPro"/>
</dbReference>
<feature type="compositionally biased region" description="Polar residues" evidence="10">
    <location>
        <begin position="892"/>
        <end position="903"/>
    </location>
</feature>
<organism evidence="15 16">
    <name type="scientific">Coffea arabica</name>
    <name type="common">Arabian coffee</name>
    <dbReference type="NCBI Taxonomy" id="13443"/>
    <lineage>
        <taxon>Eukaryota</taxon>
        <taxon>Viridiplantae</taxon>
        <taxon>Streptophyta</taxon>
        <taxon>Embryophyta</taxon>
        <taxon>Tracheophyta</taxon>
        <taxon>Spermatophyta</taxon>
        <taxon>Magnoliopsida</taxon>
        <taxon>eudicotyledons</taxon>
        <taxon>Gunneridae</taxon>
        <taxon>Pentapetalae</taxon>
        <taxon>asterids</taxon>
        <taxon>lamiids</taxon>
        <taxon>Gentianales</taxon>
        <taxon>Rubiaceae</taxon>
        <taxon>Ixoroideae</taxon>
        <taxon>Gardenieae complex</taxon>
        <taxon>Bertiereae - Coffeeae clade</taxon>
        <taxon>Coffeeae</taxon>
        <taxon>Coffea</taxon>
    </lineage>
</organism>
<dbReference type="Proteomes" id="UP001652660">
    <property type="component" value="Chromosome 9c"/>
</dbReference>
<dbReference type="InterPro" id="IPR057290">
    <property type="entry name" value="CHX17_C"/>
</dbReference>
<dbReference type="AlphaFoldDB" id="A0A6P6U889"/>
<keyword evidence="2" id="KW-0813">Transport</keyword>
<sequence>MLFRFQCVWVCFWRDLREVLRDKSTSMKGTTKQLQLSSPWQRRSRQGRGRSGGTVGGGGGIEHHLRSFRTKIKMPNKNFLNNPQTYSLDGIISSKEGQSQSCYLTKATIDRGVWTDINPLNQKLPMFVMQLVIVTSVTRLLLVIAKPLRQPPFVAEFLAGLLIGPSVTSHISGLQKFISDTIFATPRLMMMETVASLGLNYHVFFLGLEMDITAVTRVGRKALSIGISGSLFSFIVGAAFYIFGVPQYLQNYKMGFLYWGVVLSVTGIQPVGDLLVKHKLLQSEFGRVAMSSALVNGVISWLLLLISSAITCSKQLFFVSLLMAVLLAVFFCFVVRPAILWVIKETQEGEEFSESTVCVILTTVLFCGLLTDVCGLSSFYGAFMFGLIIPKDVLGDRFLTVLQGFVSDLLLPLFYCSVGMRTHVDSSTIHDKNDWTLMLQVTFLSFLPKLITTLAVSYFYKIPFREGIALGVLMNAKGILAPMALNWGYDHLALNRQGYTMMILPIALMTVVASPILGYLYKPTKHFLPSKHRTLQKLRPDAELRLLACIHELQTVPGIITLLEVSNATKRSPIFLFAVQLIRLAKHTTALLIEHGPGGFGSQSSRSFDGQTDQVIAAFEKLEEANNMFSVQPLTAMSDYGSMHEDVCSIAEDKRVTLILLPFHKRQTIHNQMEDVNPAYKDMNDNILANAPCSVGILVDRGIGISFRKEDDNDDGTIRVCMIYIGGDDDREALTYAWRMAGHPRATLTVIQFSASESAASNIEPHDFAQDGGKVASATVDIATEKQLDADFISDFRQKSVEKEKVTYLEKESNNGAETVSIIKSLAESYDLFVVGRGLGMSSPLKSGLDDWSDFPELGSIGDLLISSDFPSTTSVLVVQQHVEKNPKKGRQSSSITSRGHKR</sequence>
<feature type="transmembrane region" description="Helical" evidence="11">
    <location>
        <begin position="437"/>
        <end position="460"/>
    </location>
</feature>
<evidence type="ECO:0000256" key="1">
    <source>
        <dbReference type="ARBA" id="ARBA00004141"/>
    </source>
</evidence>
<keyword evidence="4 11" id="KW-0812">Transmembrane</keyword>
<protein>
    <submittedName>
        <fullName evidence="16">Cation/H(+) antiporter 15-like</fullName>
    </submittedName>
</protein>
<feature type="compositionally biased region" description="Gly residues" evidence="10">
    <location>
        <begin position="49"/>
        <end position="60"/>
    </location>
</feature>
<reference evidence="16" key="2">
    <citation type="submission" date="2025-08" db="UniProtKB">
        <authorList>
            <consortium name="RefSeq"/>
        </authorList>
    </citation>
    <scope>IDENTIFICATION</scope>
    <source>
        <tissue evidence="16">Leaves</tissue>
    </source>
</reference>
<evidence type="ECO:0000256" key="11">
    <source>
        <dbReference type="SAM" id="Phobius"/>
    </source>
</evidence>
<evidence type="ECO:0000256" key="6">
    <source>
        <dbReference type="ARBA" id="ARBA00022989"/>
    </source>
</evidence>
<dbReference type="OrthoDB" id="2687058at2759"/>
<keyword evidence="8 11" id="KW-0472">Membrane</keyword>
<comment type="similarity">
    <text evidence="9">Belongs to the monovalent cation:proton antiporter 2 (CPA2) transporter (TC 2.A.37) family. CHX (TC 2.A.37.4) subfamily.</text>
</comment>
<keyword evidence="7" id="KW-0406">Ion transport</keyword>
<evidence type="ECO:0000259" key="12">
    <source>
        <dbReference type="Pfam" id="PF00999"/>
    </source>
</evidence>
<dbReference type="InterPro" id="IPR057291">
    <property type="entry name" value="CHX17_2nd"/>
</dbReference>
<evidence type="ECO:0000256" key="2">
    <source>
        <dbReference type="ARBA" id="ARBA00022448"/>
    </source>
</evidence>
<feature type="transmembrane region" description="Helical" evidence="11">
    <location>
        <begin position="316"/>
        <end position="335"/>
    </location>
</feature>
<feature type="transmembrane region" description="Helical" evidence="11">
    <location>
        <begin position="467"/>
        <end position="489"/>
    </location>
</feature>
<feature type="region of interest" description="Disordered" evidence="10">
    <location>
        <begin position="883"/>
        <end position="903"/>
    </location>
</feature>
<dbReference type="InterPro" id="IPR050794">
    <property type="entry name" value="CPA2_transporter"/>
</dbReference>
<feature type="transmembrane region" description="Helical" evidence="11">
    <location>
        <begin position="288"/>
        <end position="310"/>
    </location>
</feature>